<dbReference type="PROSITE" id="PS00139">
    <property type="entry name" value="THIOL_PROTEASE_CYS"/>
    <property type="match status" value="1"/>
</dbReference>
<dbReference type="Pfam" id="PF00112">
    <property type="entry name" value="Peptidase_C1"/>
    <property type="match status" value="1"/>
</dbReference>
<dbReference type="EMBL" id="CAJPVJ010002295">
    <property type="protein sequence ID" value="CAG2166089.1"/>
    <property type="molecule type" value="Genomic_DNA"/>
</dbReference>
<sequence>MIGYWMDDIKELEVFKDHEWYKTGDLAIMDNKGYIKIIGHINDIIIKSGVQIYPQEVEDVIDSNPYVLKAYVCGVPDDRCGQEVCAWIQLKDPNKNPTEDEMAMCKVPRYILLVEEFPITRTGMSVNCVPLTQPHIESEWIAFKKQFRDSNEYYERSADEEVKRRQVFEDNYRRIVRHNEETDNGLHTYRLGVNQFSDWTDREYQQWLNRPKPKANQTLYVNTEHHFSKPPVPLPNSVDWRDKHVVTPVKNQANCGGCWVFSTVASLEGQLALKTGKLLSLSEQNILDCDSEYGCESGGFVEHAFDTIAREGGIESESQYPFRNDDDKRCTFKKSKSVASIGKYSTITPGSESSLEHAVATVGPIAVYIDSDAPGFMSYSSGLYSSAKCKTDYNDLLHSVAVVGYGTAGGHDYWLIKNSWDTTWGERGYMRLARNKGNMCGVATFGAWPTEVSAT</sequence>
<dbReference type="PROSITE" id="PS00639">
    <property type="entry name" value="THIOL_PROTEASE_HIS"/>
    <property type="match status" value="1"/>
</dbReference>
<feature type="domain" description="Cathepsin propeptide inhibitor" evidence="8">
    <location>
        <begin position="140"/>
        <end position="204"/>
    </location>
</feature>
<keyword evidence="2" id="KW-0645">Protease</keyword>
<dbReference type="InterPro" id="IPR025110">
    <property type="entry name" value="AMP-bd_C"/>
</dbReference>
<protein>
    <submittedName>
        <fullName evidence="9">Uncharacterized protein</fullName>
    </submittedName>
</protein>
<dbReference type="InterPro" id="IPR000169">
    <property type="entry name" value="Pept_cys_AS"/>
</dbReference>
<evidence type="ECO:0000313" key="9">
    <source>
        <dbReference type="EMBL" id="CAD7646218.1"/>
    </source>
</evidence>
<dbReference type="InterPro" id="IPR025661">
    <property type="entry name" value="Pept_asp_AS"/>
</dbReference>
<dbReference type="InterPro" id="IPR000668">
    <property type="entry name" value="Peptidase_C1A_C"/>
</dbReference>
<keyword evidence="5" id="KW-0865">Zymogen</keyword>
<dbReference type="Proteomes" id="UP000728032">
    <property type="component" value="Unassembled WGS sequence"/>
</dbReference>
<dbReference type="GO" id="GO:0008234">
    <property type="term" value="F:cysteine-type peptidase activity"/>
    <property type="evidence" value="ECO:0007669"/>
    <property type="project" value="UniProtKB-KW"/>
</dbReference>
<organism evidence="9">
    <name type="scientific">Oppiella nova</name>
    <dbReference type="NCBI Taxonomy" id="334625"/>
    <lineage>
        <taxon>Eukaryota</taxon>
        <taxon>Metazoa</taxon>
        <taxon>Ecdysozoa</taxon>
        <taxon>Arthropoda</taxon>
        <taxon>Chelicerata</taxon>
        <taxon>Arachnida</taxon>
        <taxon>Acari</taxon>
        <taxon>Acariformes</taxon>
        <taxon>Sarcoptiformes</taxon>
        <taxon>Oribatida</taxon>
        <taxon>Brachypylina</taxon>
        <taxon>Oppioidea</taxon>
        <taxon>Oppiidae</taxon>
        <taxon>Oppiella</taxon>
    </lineage>
</organism>
<dbReference type="InterPro" id="IPR042099">
    <property type="entry name" value="ANL_N_sf"/>
</dbReference>
<dbReference type="InterPro" id="IPR013201">
    <property type="entry name" value="Prot_inhib_I29"/>
</dbReference>
<gene>
    <name evidence="9" type="ORF">ONB1V03_LOCUS5618</name>
</gene>
<evidence type="ECO:0000313" key="10">
    <source>
        <dbReference type="Proteomes" id="UP000728032"/>
    </source>
</evidence>
<dbReference type="SMART" id="SM00848">
    <property type="entry name" value="Inhibitor_I29"/>
    <property type="match status" value="1"/>
</dbReference>
<evidence type="ECO:0000256" key="5">
    <source>
        <dbReference type="ARBA" id="ARBA00023145"/>
    </source>
</evidence>
<reference evidence="9" key="1">
    <citation type="submission" date="2020-11" db="EMBL/GenBank/DDBJ databases">
        <authorList>
            <person name="Tran Van P."/>
        </authorList>
    </citation>
    <scope>NUCLEOTIDE SEQUENCE</scope>
</reference>
<keyword evidence="6" id="KW-1015">Disulfide bond</keyword>
<dbReference type="PANTHER" id="PTHR12411">
    <property type="entry name" value="CYSTEINE PROTEASE FAMILY C1-RELATED"/>
    <property type="match status" value="1"/>
</dbReference>
<keyword evidence="10" id="KW-1185">Reference proteome</keyword>
<evidence type="ECO:0000256" key="2">
    <source>
        <dbReference type="ARBA" id="ARBA00022670"/>
    </source>
</evidence>
<dbReference type="AlphaFoldDB" id="A0A7R9QHS5"/>
<dbReference type="CDD" id="cd02248">
    <property type="entry name" value="Peptidase_C1A"/>
    <property type="match status" value="1"/>
</dbReference>
<dbReference type="InterPro" id="IPR025660">
    <property type="entry name" value="Pept_his_AS"/>
</dbReference>
<keyword evidence="4" id="KW-0788">Thiol protease</keyword>
<evidence type="ECO:0000256" key="4">
    <source>
        <dbReference type="ARBA" id="ARBA00022807"/>
    </source>
</evidence>
<name>A0A7R9QHS5_9ACAR</name>
<dbReference type="SUPFAM" id="SSF56801">
    <property type="entry name" value="Acetyl-CoA synthetase-like"/>
    <property type="match status" value="1"/>
</dbReference>
<comment type="similarity">
    <text evidence="1">Belongs to the peptidase C1 family.</text>
</comment>
<accession>A0A7R9QHS5</accession>
<proteinExistence type="inferred from homology"/>
<feature type="domain" description="Peptidase C1A papain C-terminal" evidence="7">
    <location>
        <begin position="234"/>
        <end position="450"/>
    </location>
</feature>
<dbReference type="PRINTS" id="PR00705">
    <property type="entry name" value="PAPAIN"/>
</dbReference>
<dbReference type="InterPro" id="IPR038765">
    <property type="entry name" value="Papain-like_cys_pep_sf"/>
</dbReference>
<dbReference type="PROSITE" id="PS00640">
    <property type="entry name" value="THIOL_PROTEASE_ASN"/>
    <property type="match status" value="1"/>
</dbReference>
<evidence type="ECO:0000259" key="7">
    <source>
        <dbReference type="SMART" id="SM00645"/>
    </source>
</evidence>
<dbReference type="Gene3D" id="3.40.50.12780">
    <property type="entry name" value="N-terminal domain of ligase-like"/>
    <property type="match status" value="1"/>
</dbReference>
<dbReference type="InterPro" id="IPR013128">
    <property type="entry name" value="Peptidase_C1A"/>
</dbReference>
<dbReference type="SUPFAM" id="SSF54001">
    <property type="entry name" value="Cysteine proteinases"/>
    <property type="match status" value="1"/>
</dbReference>
<dbReference type="InterPro" id="IPR039417">
    <property type="entry name" value="Peptidase_C1A_papain-like"/>
</dbReference>
<evidence type="ECO:0000256" key="6">
    <source>
        <dbReference type="ARBA" id="ARBA00023157"/>
    </source>
</evidence>
<evidence type="ECO:0000256" key="3">
    <source>
        <dbReference type="ARBA" id="ARBA00022801"/>
    </source>
</evidence>
<keyword evidence="3" id="KW-0378">Hydrolase</keyword>
<evidence type="ECO:0000256" key="1">
    <source>
        <dbReference type="ARBA" id="ARBA00008455"/>
    </source>
</evidence>
<dbReference type="Gene3D" id="3.30.300.30">
    <property type="match status" value="1"/>
</dbReference>
<dbReference type="InterPro" id="IPR045851">
    <property type="entry name" value="AMP-bd_C_sf"/>
</dbReference>
<dbReference type="OrthoDB" id="10253408at2759"/>
<dbReference type="FunFam" id="3.90.70.10:FF:000006">
    <property type="entry name" value="Cathepsin S"/>
    <property type="match status" value="1"/>
</dbReference>
<dbReference type="SMART" id="SM00645">
    <property type="entry name" value="Pept_C1"/>
    <property type="match status" value="1"/>
</dbReference>
<dbReference type="Pfam" id="PF13193">
    <property type="entry name" value="AMP-binding_C"/>
    <property type="match status" value="1"/>
</dbReference>
<dbReference type="GO" id="GO:0006508">
    <property type="term" value="P:proteolysis"/>
    <property type="evidence" value="ECO:0007669"/>
    <property type="project" value="UniProtKB-KW"/>
</dbReference>
<evidence type="ECO:0000259" key="8">
    <source>
        <dbReference type="SMART" id="SM00848"/>
    </source>
</evidence>
<dbReference type="Gene3D" id="3.90.70.10">
    <property type="entry name" value="Cysteine proteinases"/>
    <property type="match status" value="1"/>
</dbReference>
<dbReference type="EMBL" id="OC917120">
    <property type="protein sequence ID" value="CAD7646218.1"/>
    <property type="molecule type" value="Genomic_DNA"/>
</dbReference>
<dbReference type="Pfam" id="PF08246">
    <property type="entry name" value="Inhibitor_I29"/>
    <property type="match status" value="1"/>
</dbReference>